<sequence>MRAVSLTGIVMFSLGALVGCAGSNAPSDAGGEPSEASQIHARDAVIAGLKRADESQFIAAASKANRSEARVAWSTCKSVVGKPAKVTYDDGVEPSIIGVILHPHDRALKRCWVTLSWAKGQGWDIAAELTHKDG</sequence>
<feature type="chain" id="PRO_5045394786" description="Lipoprotein" evidence="1">
    <location>
        <begin position="22"/>
        <end position="134"/>
    </location>
</feature>
<evidence type="ECO:0000256" key="1">
    <source>
        <dbReference type="SAM" id="SignalP"/>
    </source>
</evidence>
<evidence type="ECO:0000313" key="3">
    <source>
        <dbReference type="Proteomes" id="UP001501742"/>
    </source>
</evidence>
<dbReference type="Proteomes" id="UP001501742">
    <property type="component" value="Unassembled WGS sequence"/>
</dbReference>
<feature type="signal peptide" evidence="1">
    <location>
        <begin position="1"/>
        <end position="21"/>
    </location>
</feature>
<evidence type="ECO:0000313" key="2">
    <source>
        <dbReference type="EMBL" id="GAA1494522.1"/>
    </source>
</evidence>
<keyword evidence="3" id="KW-1185">Reference proteome</keyword>
<organism evidence="2 3">
    <name type="scientific">Curtobacterium herbarum</name>
    <dbReference type="NCBI Taxonomy" id="150122"/>
    <lineage>
        <taxon>Bacteria</taxon>
        <taxon>Bacillati</taxon>
        <taxon>Actinomycetota</taxon>
        <taxon>Actinomycetes</taxon>
        <taxon>Micrococcales</taxon>
        <taxon>Microbacteriaceae</taxon>
        <taxon>Curtobacterium</taxon>
    </lineage>
</organism>
<dbReference type="EMBL" id="BAAAJX010000016">
    <property type="protein sequence ID" value="GAA1494522.1"/>
    <property type="molecule type" value="Genomic_DNA"/>
</dbReference>
<reference evidence="2 3" key="1">
    <citation type="journal article" date="2019" name="Int. J. Syst. Evol. Microbiol.">
        <title>The Global Catalogue of Microorganisms (GCM) 10K type strain sequencing project: providing services to taxonomists for standard genome sequencing and annotation.</title>
        <authorList>
            <consortium name="The Broad Institute Genomics Platform"/>
            <consortium name="The Broad Institute Genome Sequencing Center for Infectious Disease"/>
            <person name="Wu L."/>
            <person name="Ma J."/>
        </authorList>
    </citation>
    <scope>NUCLEOTIDE SEQUENCE [LARGE SCALE GENOMIC DNA]</scope>
    <source>
        <strain evidence="2 3">JCM 12140</strain>
    </source>
</reference>
<comment type="caution">
    <text evidence="2">The sequence shown here is derived from an EMBL/GenBank/DDBJ whole genome shotgun (WGS) entry which is preliminary data.</text>
</comment>
<accession>A0ABN1ZFJ3</accession>
<dbReference type="PROSITE" id="PS51257">
    <property type="entry name" value="PROKAR_LIPOPROTEIN"/>
    <property type="match status" value="1"/>
</dbReference>
<evidence type="ECO:0008006" key="4">
    <source>
        <dbReference type="Google" id="ProtNLM"/>
    </source>
</evidence>
<keyword evidence="1" id="KW-0732">Signal</keyword>
<gene>
    <name evidence="2" type="ORF">GCM10009627_28680</name>
</gene>
<protein>
    <recommendedName>
        <fullName evidence="4">Lipoprotein</fullName>
    </recommendedName>
</protein>
<name>A0ABN1ZFJ3_9MICO</name>
<proteinExistence type="predicted"/>